<dbReference type="EMBL" id="CAJPDQ010000017">
    <property type="protein sequence ID" value="CAF9921964.1"/>
    <property type="molecule type" value="Genomic_DNA"/>
</dbReference>
<comment type="caution">
    <text evidence="1">The sequence shown here is derived from an EMBL/GenBank/DDBJ whole genome shotgun (WGS) entry which is preliminary data.</text>
</comment>
<protein>
    <submittedName>
        <fullName evidence="1">Uncharacterized protein</fullName>
    </submittedName>
</protein>
<dbReference type="AlphaFoldDB" id="A0A8H3FCD7"/>
<sequence length="248" mass="28005">MTPGVQPQFFLYRFCLELDAQVRDTTEHSSLQFCTVRVPSYIQISLLKTTSFLSGAYIHDDLGVNVSPGFGKLVSTAWASFLEREAVVFHVKTRAPAFLTQGEWDFIWKHTRRLTLILPRDLLQAFNSQFSRKYDTFHLLAATINTFVLPQYVSRDESVRKAFRDVWNHSSLIRDTLGWASLSRHGNALPAPVSAMDCRDTFLKTLFSNLDRGIEFFGSSEAWQGAVTPATDGETKEILDNGGKATSR</sequence>
<organism evidence="1 2">
    <name type="scientific">Gomphillus americanus</name>
    <dbReference type="NCBI Taxonomy" id="1940652"/>
    <lineage>
        <taxon>Eukaryota</taxon>
        <taxon>Fungi</taxon>
        <taxon>Dikarya</taxon>
        <taxon>Ascomycota</taxon>
        <taxon>Pezizomycotina</taxon>
        <taxon>Lecanoromycetes</taxon>
        <taxon>OSLEUM clade</taxon>
        <taxon>Ostropomycetidae</taxon>
        <taxon>Ostropales</taxon>
        <taxon>Graphidaceae</taxon>
        <taxon>Gomphilloideae</taxon>
        <taxon>Gomphillus</taxon>
    </lineage>
</organism>
<dbReference type="Proteomes" id="UP000664169">
    <property type="component" value="Unassembled WGS sequence"/>
</dbReference>
<evidence type="ECO:0000313" key="1">
    <source>
        <dbReference type="EMBL" id="CAF9921964.1"/>
    </source>
</evidence>
<evidence type="ECO:0000313" key="2">
    <source>
        <dbReference type="Proteomes" id="UP000664169"/>
    </source>
</evidence>
<proteinExistence type="predicted"/>
<reference evidence="1" key="1">
    <citation type="submission" date="2021-03" db="EMBL/GenBank/DDBJ databases">
        <authorList>
            <person name="Tagirdzhanova G."/>
        </authorList>
    </citation>
    <scope>NUCLEOTIDE SEQUENCE</scope>
</reference>
<keyword evidence="2" id="KW-1185">Reference proteome</keyword>
<name>A0A8H3FCD7_9LECA</name>
<gene>
    <name evidence="1" type="ORF">GOMPHAMPRED_002455</name>
</gene>
<accession>A0A8H3FCD7</accession>